<keyword evidence="2" id="KW-1185">Reference proteome</keyword>
<gene>
    <name evidence="1" type="ORF">AMORRO_LOCUS8105</name>
</gene>
<dbReference type="Proteomes" id="UP000789342">
    <property type="component" value="Unassembled WGS sequence"/>
</dbReference>
<evidence type="ECO:0000313" key="1">
    <source>
        <dbReference type="EMBL" id="CAG8608394.1"/>
    </source>
</evidence>
<protein>
    <submittedName>
        <fullName evidence="1">855_t:CDS:1</fullName>
    </submittedName>
</protein>
<organism evidence="1 2">
    <name type="scientific">Acaulospora morrowiae</name>
    <dbReference type="NCBI Taxonomy" id="94023"/>
    <lineage>
        <taxon>Eukaryota</taxon>
        <taxon>Fungi</taxon>
        <taxon>Fungi incertae sedis</taxon>
        <taxon>Mucoromycota</taxon>
        <taxon>Glomeromycotina</taxon>
        <taxon>Glomeromycetes</taxon>
        <taxon>Diversisporales</taxon>
        <taxon>Acaulosporaceae</taxon>
        <taxon>Acaulospora</taxon>
    </lineage>
</organism>
<comment type="caution">
    <text evidence="1">The sequence shown here is derived from an EMBL/GenBank/DDBJ whole genome shotgun (WGS) entry which is preliminary data.</text>
</comment>
<dbReference type="OrthoDB" id="2483447at2759"/>
<dbReference type="AlphaFoldDB" id="A0A9N9CPH3"/>
<name>A0A9N9CPH3_9GLOM</name>
<proteinExistence type="predicted"/>
<dbReference type="EMBL" id="CAJVPV010006663">
    <property type="protein sequence ID" value="CAG8608394.1"/>
    <property type="molecule type" value="Genomic_DNA"/>
</dbReference>
<evidence type="ECO:0000313" key="2">
    <source>
        <dbReference type="Proteomes" id="UP000789342"/>
    </source>
</evidence>
<reference evidence="1" key="1">
    <citation type="submission" date="2021-06" db="EMBL/GenBank/DDBJ databases">
        <authorList>
            <person name="Kallberg Y."/>
            <person name="Tangrot J."/>
            <person name="Rosling A."/>
        </authorList>
    </citation>
    <scope>NUCLEOTIDE SEQUENCE</scope>
    <source>
        <strain evidence="1">CL551</strain>
    </source>
</reference>
<accession>A0A9N9CPH3</accession>
<sequence>MRSSTASPSSPRFSYFLLFKEEFHEPIAAGLGPSPTVLSVFSFFVQNDRDYRTSLWIKPTRLDDFRIVTIESGNPPERPERQRTGWDHEDDEAIDEYEERLNRWQIERQRWFDLERIAHLAKLCSTSHISDVVAPLRGP</sequence>